<dbReference type="OrthoDB" id="1638493at2759"/>
<comment type="similarity">
    <text evidence="3">Belongs to the BRX1 family.</text>
</comment>
<evidence type="ECO:0000256" key="3">
    <source>
        <dbReference type="ARBA" id="ARBA00006369"/>
    </source>
</evidence>
<dbReference type="PANTHER" id="PTHR13634:SF0">
    <property type="entry name" value="RIBOSOME BIOGENESIS PROTEIN BRX1 HOMOLOG"/>
    <property type="match status" value="1"/>
</dbReference>
<keyword evidence="9" id="KW-1185">Reference proteome</keyword>
<feature type="domain" description="Brix" evidence="8">
    <location>
        <begin position="45"/>
        <end position="233"/>
    </location>
</feature>
<dbReference type="AlphaFoldDB" id="A0A8B7PP55"/>
<dbReference type="SUPFAM" id="SSF52954">
    <property type="entry name" value="Class II aaRS ABD-related"/>
    <property type="match status" value="1"/>
</dbReference>
<dbReference type="PANTHER" id="PTHR13634">
    <property type="entry name" value="RIBOSOME BIOGENESIS PROTEIN BRIX"/>
    <property type="match status" value="1"/>
</dbReference>
<organism evidence="9 10">
    <name type="scientific">Hyalella azteca</name>
    <name type="common">Amphipod</name>
    <dbReference type="NCBI Taxonomy" id="294128"/>
    <lineage>
        <taxon>Eukaryota</taxon>
        <taxon>Metazoa</taxon>
        <taxon>Ecdysozoa</taxon>
        <taxon>Arthropoda</taxon>
        <taxon>Crustacea</taxon>
        <taxon>Multicrustacea</taxon>
        <taxon>Malacostraca</taxon>
        <taxon>Eumalacostraca</taxon>
        <taxon>Peracarida</taxon>
        <taxon>Amphipoda</taxon>
        <taxon>Senticaudata</taxon>
        <taxon>Talitrida</taxon>
        <taxon>Talitroidea</taxon>
        <taxon>Hyalellidae</taxon>
        <taxon>Hyalella</taxon>
    </lineage>
</organism>
<dbReference type="GO" id="GO:0019843">
    <property type="term" value="F:rRNA binding"/>
    <property type="evidence" value="ECO:0007669"/>
    <property type="project" value="InterPro"/>
</dbReference>
<keyword evidence="5" id="KW-0690">Ribosome biogenesis</keyword>
<proteinExistence type="inferred from homology"/>
<sequence>MGKRKRSQQEAVPESEEEQDTLPRLPLSRPSDQYNKNKGKWINQQRVLVLCSRGMGARERHLMEDLKSLMPHTRAETKHDTKSDLKALNEVAEIRNCNKVLYFESRKHMDLFMWVSDIARGPSVKFHIICMHTMDELKLSGNCLKGSRPLLKFSPDFDAPHWMLIKELLVQTFGTPHHHPKSQPFFDHVFTFTLLDNKIWFRNYQILEEDGELSEIGPRFVMNPVKILDNSFSGMTLWENPKFKTPSSVRSFNKMLKADKAVTTNKQRGAKAARQDDNPYKRSKLLETIYD</sequence>
<feature type="region of interest" description="Disordered" evidence="7">
    <location>
        <begin position="1"/>
        <end position="36"/>
    </location>
</feature>
<dbReference type="OMA" id="YRHRHLM"/>
<dbReference type="GO" id="GO:0005730">
    <property type="term" value="C:nucleolus"/>
    <property type="evidence" value="ECO:0007669"/>
    <property type="project" value="UniProtKB-SubCell"/>
</dbReference>
<comment type="function">
    <text evidence="1">Required for biogenesis of the 60S ribosomal subunit.</text>
</comment>
<dbReference type="Proteomes" id="UP000694843">
    <property type="component" value="Unplaced"/>
</dbReference>
<evidence type="ECO:0000256" key="6">
    <source>
        <dbReference type="ARBA" id="ARBA00023242"/>
    </source>
</evidence>
<dbReference type="GeneID" id="108683201"/>
<evidence type="ECO:0000256" key="2">
    <source>
        <dbReference type="ARBA" id="ARBA00004604"/>
    </source>
</evidence>
<evidence type="ECO:0000256" key="4">
    <source>
        <dbReference type="ARBA" id="ARBA00020522"/>
    </source>
</evidence>
<gene>
    <name evidence="10" type="primary">LOC108683201</name>
</gene>
<dbReference type="GO" id="GO:0000027">
    <property type="term" value="P:ribosomal large subunit assembly"/>
    <property type="evidence" value="ECO:0007669"/>
    <property type="project" value="TreeGrafter"/>
</dbReference>
<evidence type="ECO:0000256" key="7">
    <source>
        <dbReference type="SAM" id="MobiDB-lite"/>
    </source>
</evidence>
<evidence type="ECO:0000313" key="10">
    <source>
        <dbReference type="RefSeq" id="XP_018027983.1"/>
    </source>
</evidence>
<dbReference type="PROSITE" id="PS50833">
    <property type="entry name" value="BRIX"/>
    <property type="match status" value="1"/>
</dbReference>
<evidence type="ECO:0000256" key="1">
    <source>
        <dbReference type="ARBA" id="ARBA00003439"/>
    </source>
</evidence>
<evidence type="ECO:0000259" key="8">
    <source>
        <dbReference type="PROSITE" id="PS50833"/>
    </source>
</evidence>
<dbReference type="InterPro" id="IPR007109">
    <property type="entry name" value="Brix"/>
</dbReference>
<evidence type="ECO:0000313" key="9">
    <source>
        <dbReference type="Proteomes" id="UP000694843"/>
    </source>
</evidence>
<name>A0A8B7PP55_HYAAZ</name>
<dbReference type="GO" id="GO:0006364">
    <property type="term" value="P:rRNA processing"/>
    <property type="evidence" value="ECO:0007669"/>
    <property type="project" value="InterPro"/>
</dbReference>
<dbReference type="SMART" id="SM00879">
    <property type="entry name" value="Brix"/>
    <property type="match status" value="1"/>
</dbReference>
<dbReference type="KEGG" id="hazt:108683201"/>
<protein>
    <recommendedName>
        <fullName evidence="4">Ribosome biogenesis protein BRX1 homolog</fullName>
    </recommendedName>
</protein>
<dbReference type="InterPro" id="IPR026532">
    <property type="entry name" value="BRX1"/>
</dbReference>
<keyword evidence="6" id="KW-0539">Nucleus</keyword>
<comment type="subcellular location">
    <subcellularLocation>
        <location evidence="2">Nucleus</location>
        <location evidence="2">Nucleolus</location>
    </subcellularLocation>
</comment>
<evidence type="ECO:0000256" key="5">
    <source>
        <dbReference type="ARBA" id="ARBA00022517"/>
    </source>
</evidence>
<dbReference type="Pfam" id="PF04427">
    <property type="entry name" value="Brix"/>
    <property type="match status" value="1"/>
</dbReference>
<dbReference type="RefSeq" id="XP_018027983.1">
    <property type="nucleotide sequence ID" value="XM_018172494.2"/>
</dbReference>
<accession>A0A8B7PP55</accession>
<reference evidence="10" key="1">
    <citation type="submission" date="2025-08" db="UniProtKB">
        <authorList>
            <consortium name="RefSeq"/>
        </authorList>
    </citation>
    <scope>IDENTIFICATION</scope>
    <source>
        <tissue evidence="10">Whole organism</tissue>
    </source>
</reference>